<keyword evidence="2" id="KW-1185">Reference proteome</keyword>
<evidence type="ECO:0000313" key="2">
    <source>
        <dbReference type="Proteomes" id="UP000271889"/>
    </source>
</evidence>
<dbReference type="Proteomes" id="UP000271889">
    <property type="component" value="Unassembled WGS sequence"/>
</dbReference>
<evidence type="ECO:0000313" key="1">
    <source>
        <dbReference type="EMBL" id="VDK60626.1"/>
    </source>
</evidence>
<dbReference type="AlphaFoldDB" id="A0A3P6REB0"/>
<organism evidence="1 2">
    <name type="scientific">Cylicostephanus goldi</name>
    <name type="common">Nematode worm</name>
    <dbReference type="NCBI Taxonomy" id="71465"/>
    <lineage>
        <taxon>Eukaryota</taxon>
        <taxon>Metazoa</taxon>
        <taxon>Ecdysozoa</taxon>
        <taxon>Nematoda</taxon>
        <taxon>Chromadorea</taxon>
        <taxon>Rhabditida</taxon>
        <taxon>Rhabditina</taxon>
        <taxon>Rhabditomorpha</taxon>
        <taxon>Strongyloidea</taxon>
        <taxon>Strongylidae</taxon>
        <taxon>Cylicostephanus</taxon>
    </lineage>
</organism>
<reference evidence="1 2" key="1">
    <citation type="submission" date="2018-11" db="EMBL/GenBank/DDBJ databases">
        <authorList>
            <consortium name="Pathogen Informatics"/>
        </authorList>
    </citation>
    <scope>NUCLEOTIDE SEQUENCE [LARGE SCALE GENOMIC DNA]</scope>
</reference>
<dbReference type="EMBL" id="UYRV01014916">
    <property type="protein sequence ID" value="VDK60626.1"/>
    <property type="molecule type" value="Genomic_DNA"/>
</dbReference>
<gene>
    <name evidence="1" type="ORF">CGOC_LOCUS5073</name>
</gene>
<protein>
    <submittedName>
        <fullName evidence="1">Uncharacterized protein</fullName>
    </submittedName>
</protein>
<name>A0A3P6REB0_CYLGO</name>
<proteinExistence type="predicted"/>
<accession>A0A3P6REB0</accession>
<dbReference type="OrthoDB" id="434989at2759"/>
<sequence length="141" mass="15777">MIASCPVLHPSTPWQEVAQVLTSKDAKVQIIGIDKILCDLSPAEVIIKMIDYYSQVDLDVVSIDTGGRIYKRLPETTEDSYIQLVDPYFDDDSSSKRRCNVRNGPSLVQQAFTALRSELKAGNVPRIFRVVLGMFAYVVHS</sequence>